<dbReference type="Proteomes" id="UP000294937">
    <property type="component" value="Unassembled WGS sequence"/>
</dbReference>
<organism evidence="3 4">
    <name type="scientific">Hazenella coriacea</name>
    <dbReference type="NCBI Taxonomy" id="1179467"/>
    <lineage>
        <taxon>Bacteria</taxon>
        <taxon>Bacillati</taxon>
        <taxon>Bacillota</taxon>
        <taxon>Bacilli</taxon>
        <taxon>Bacillales</taxon>
        <taxon>Thermoactinomycetaceae</taxon>
        <taxon>Hazenella</taxon>
    </lineage>
</organism>
<reference evidence="3 4" key="1">
    <citation type="submission" date="2019-03" db="EMBL/GenBank/DDBJ databases">
        <title>Genomic Encyclopedia of Type Strains, Phase IV (KMG-IV): sequencing the most valuable type-strain genomes for metagenomic binning, comparative biology and taxonomic classification.</title>
        <authorList>
            <person name="Goeker M."/>
        </authorList>
    </citation>
    <scope>NUCLEOTIDE SEQUENCE [LARGE SCALE GENOMIC DNA]</scope>
    <source>
        <strain evidence="3 4">DSM 45707</strain>
    </source>
</reference>
<accession>A0A4R3L4F8</accession>
<dbReference type="GO" id="GO:0035243">
    <property type="term" value="F:protein-arginine omega-N symmetric methyltransferase activity"/>
    <property type="evidence" value="ECO:0007669"/>
    <property type="project" value="TreeGrafter"/>
</dbReference>
<protein>
    <submittedName>
        <fullName evidence="3">SAM-dependent MidA family methyltransferase</fullName>
    </submittedName>
</protein>
<dbReference type="AlphaFoldDB" id="A0A4R3L4F8"/>
<dbReference type="InterPro" id="IPR029063">
    <property type="entry name" value="SAM-dependent_MTases_sf"/>
</dbReference>
<dbReference type="InterPro" id="IPR038375">
    <property type="entry name" value="NDUFAF7_sf"/>
</dbReference>
<name>A0A4R3L4F8_9BACL</name>
<evidence type="ECO:0000313" key="3">
    <source>
        <dbReference type="EMBL" id="TCS94651.1"/>
    </source>
</evidence>
<dbReference type="InterPro" id="IPR003788">
    <property type="entry name" value="NDUFAF7"/>
</dbReference>
<keyword evidence="4" id="KW-1185">Reference proteome</keyword>
<keyword evidence="2 3" id="KW-0808">Transferase</keyword>
<evidence type="ECO:0000313" key="4">
    <source>
        <dbReference type="Proteomes" id="UP000294937"/>
    </source>
</evidence>
<evidence type="ECO:0000256" key="1">
    <source>
        <dbReference type="ARBA" id="ARBA00022603"/>
    </source>
</evidence>
<dbReference type="PANTHER" id="PTHR12049">
    <property type="entry name" value="PROTEIN ARGININE METHYLTRANSFERASE NDUFAF7, MITOCHONDRIAL"/>
    <property type="match status" value="1"/>
</dbReference>
<sequence length="369" mass="42675">MNANPLHSLILNEMNQNPHHRISCKRFMELALYHPQWGYYRREQQKLGKNGDFFTNAHVGELFGKVLGHWFYRLQKPEAHDQAWTCVEMGAGDGRLTEQVIRGLLEAGQNPSQLSVIIVETSSYHRRLQQELLATCPVEIEWVEQISKIPPSPFSILYSNELVDAFPVYRIKREGGQWLESFIVVDSSQQSFYESWNELSSQELVEFLQETPIEGADGQVLEIHIEARRWLKEIATWMEKGYLLTVDYGGCTQDLLVRSDGTLRGFRQHQLHNNWLQDPGETDLTANVNFEWLEKWGKEVGLETIFTLSQSQFLLRTGILDHLPREPILDPFSQEAKKMRVVHQLIHPHAMGEAFLANLQVKNIVLKES</sequence>
<dbReference type="OrthoDB" id="9794208at2"/>
<dbReference type="RefSeq" id="WP_131924043.1">
    <property type="nucleotide sequence ID" value="NZ_SMAG01000003.1"/>
</dbReference>
<proteinExistence type="predicted"/>
<dbReference type="EMBL" id="SMAG01000003">
    <property type="protein sequence ID" value="TCS94651.1"/>
    <property type="molecule type" value="Genomic_DNA"/>
</dbReference>
<comment type="caution">
    <text evidence="3">The sequence shown here is derived from an EMBL/GenBank/DDBJ whole genome shotgun (WGS) entry which is preliminary data.</text>
</comment>
<dbReference type="Pfam" id="PF02636">
    <property type="entry name" value="Methyltransf_28"/>
    <property type="match status" value="1"/>
</dbReference>
<gene>
    <name evidence="3" type="ORF">EDD58_10363</name>
</gene>
<keyword evidence="1 3" id="KW-0489">Methyltransferase</keyword>
<dbReference type="Gene3D" id="3.40.50.12710">
    <property type="match status" value="1"/>
</dbReference>
<dbReference type="GO" id="GO:0032259">
    <property type="term" value="P:methylation"/>
    <property type="evidence" value="ECO:0007669"/>
    <property type="project" value="UniProtKB-KW"/>
</dbReference>
<evidence type="ECO:0000256" key="2">
    <source>
        <dbReference type="ARBA" id="ARBA00022679"/>
    </source>
</evidence>
<dbReference type="PANTHER" id="PTHR12049:SF7">
    <property type="entry name" value="PROTEIN ARGININE METHYLTRANSFERASE NDUFAF7, MITOCHONDRIAL"/>
    <property type="match status" value="1"/>
</dbReference>
<dbReference type="SUPFAM" id="SSF53335">
    <property type="entry name" value="S-adenosyl-L-methionine-dependent methyltransferases"/>
    <property type="match status" value="1"/>
</dbReference>